<evidence type="ECO:0000259" key="1">
    <source>
        <dbReference type="Pfam" id="PF13204"/>
    </source>
</evidence>
<dbReference type="Proteomes" id="UP000182409">
    <property type="component" value="Unassembled WGS sequence"/>
</dbReference>
<evidence type="ECO:0000259" key="3">
    <source>
        <dbReference type="Pfam" id="PF18310"/>
    </source>
</evidence>
<dbReference type="Pfam" id="PF13204">
    <property type="entry name" value="Apiosidase"/>
    <property type="match status" value="1"/>
</dbReference>
<reference evidence="4 5" key="1">
    <citation type="submission" date="2016-10" db="EMBL/GenBank/DDBJ databases">
        <authorList>
            <person name="de Groot N.N."/>
        </authorList>
    </citation>
    <scope>NUCLEOTIDE SEQUENCE [LARGE SCALE GENOMIC DNA]</scope>
    <source>
        <strain evidence="4 5">AB35.6</strain>
    </source>
</reference>
<dbReference type="InterPro" id="IPR013783">
    <property type="entry name" value="Ig-like_fold"/>
</dbReference>
<evidence type="ECO:0000313" key="5">
    <source>
        <dbReference type="Proteomes" id="UP000182409"/>
    </source>
</evidence>
<dbReference type="PANTHER" id="PTHR37836:SF2">
    <property type="entry name" value="DUF4038 DOMAIN-CONTAINING PROTEIN"/>
    <property type="match status" value="1"/>
</dbReference>
<dbReference type="Pfam" id="PF16586">
    <property type="entry name" value="DUF5060"/>
    <property type="match status" value="1"/>
</dbReference>
<organism evidence="4 5">
    <name type="scientific">Terriglobus roseus</name>
    <dbReference type="NCBI Taxonomy" id="392734"/>
    <lineage>
        <taxon>Bacteria</taxon>
        <taxon>Pseudomonadati</taxon>
        <taxon>Acidobacteriota</taxon>
        <taxon>Terriglobia</taxon>
        <taxon>Terriglobales</taxon>
        <taxon>Acidobacteriaceae</taxon>
        <taxon>Terriglobus</taxon>
    </lineage>
</organism>
<evidence type="ECO:0000259" key="2">
    <source>
        <dbReference type="Pfam" id="PF16586"/>
    </source>
</evidence>
<dbReference type="Gene3D" id="2.60.40.3950">
    <property type="match status" value="1"/>
</dbReference>
<sequence>MLKVTAGVAAGLIIEVVEGPVADALPGAAEGLVALWDCFEVSLPGPADGNPFLEVTFAAKFSQGSRVLSVPGFYDGDGRYMVRFMPDAVGDWTYVTESNVPTLAGHKGGLRVVAASGNNHGPVRVAHRFHFAFADGKPYFPFGTTCYSMGFMGEPYETQTLDALRTAGFNKVRLCLMPKGQGSRPEPRLPFVKIPANDGRPSHFDAARFDPEFFRHFEQRVLDLQRMGIEADVILFHPYDGWGLKSMSAEEDDRYLRYAVARLAAYRNVWWSIANEYDLVKTRTMTDWDRHFQVVVASDPYEHLRSIHHSKVVYDHGKPWCTHASLQEYDFNKSEERRQAWGKPIVYDEIQYEGNIARRWGNLSAEEMTRRFWLATVAGAYATHGDTFLTPPGEPVWSDGGKLRGSSAPRIKFLREIVEGLPTAGLNEFVGAYYLSAGIEGQVYLYYFDFHALAEYDFPLPAGITFKGWLIDPFAMTRMELPGTYTGKTKGTSAVIDENVGQAAAGGTNHLVLPGRPGMAALFVRVGSSLRG</sequence>
<dbReference type="SUPFAM" id="SSF51445">
    <property type="entry name" value="(Trans)glycosidases"/>
    <property type="match status" value="1"/>
</dbReference>
<protein>
    <recommendedName>
        <fullName evidence="6">DUF5060 domain-containing protein</fullName>
    </recommendedName>
</protein>
<feature type="domain" description="DUF5060" evidence="2">
    <location>
        <begin position="35"/>
        <end position="99"/>
    </location>
</feature>
<dbReference type="InterPro" id="IPR025277">
    <property type="entry name" value="Apiosidase-like_cat_dom"/>
</dbReference>
<feature type="domain" description="DUF5605" evidence="3">
    <location>
        <begin position="437"/>
        <end position="489"/>
    </location>
</feature>
<gene>
    <name evidence="4" type="ORF">SAMN05443244_1773</name>
</gene>
<dbReference type="InterPro" id="IPR041239">
    <property type="entry name" value="DUF5605"/>
</dbReference>
<evidence type="ECO:0000313" key="4">
    <source>
        <dbReference type="EMBL" id="SEB76372.1"/>
    </source>
</evidence>
<dbReference type="EMBL" id="FNSD01000001">
    <property type="protein sequence ID" value="SEB76372.1"/>
    <property type="molecule type" value="Genomic_DNA"/>
</dbReference>
<dbReference type="AlphaFoldDB" id="A0A1H4M1T3"/>
<dbReference type="InterPro" id="IPR017853">
    <property type="entry name" value="GH"/>
</dbReference>
<evidence type="ECO:0008006" key="6">
    <source>
        <dbReference type="Google" id="ProtNLM"/>
    </source>
</evidence>
<feature type="domain" description="Apiosidase-like catalytic" evidence="1">
    <location>
        <begin position="131"/>
        <end position="382"/>
    </location>
</feature>
<dbReference type="Gene3D" id="3.20.20.80">
    <property type="entry name" value="Glycosidases"/>
    <property type="match status" value="1"/>
</dbReference>
<dbReference type="Pfam" id="PF18310">
    <property type="entry name" value="DUF5605"/>
    <property type="match status" value="1"/>
</dbReference>
<dbReference type="PANTHER" id="PTHR37836">
    <property type="entry name" value="LMO1036 PROTEIN"/>
    <property type="match status" value="1"/>
</dbReference>
<accession>A0A1H4M1T3</accession>
<proteinExistence type="predicted"/>
<name>A0A1H4M1T3_9BACT</name>
<dbReference type="Gene3D" id="2.60.40.10">
    <property type="entry name" value="Immunoglobulins"/>
    <property type="match status" value="1"/>
</dbReference>
<dbReference type="InterPro" id="IPR032260">
    <property type="entry name" value="DUF5060"/>
</dbReference>